<dbReference type="EMBL" id="GG704914">
    <property type="protein sequence ID" value="KJF61134.1"/>
    <property type="molecule type" value="Genomic_DNA"/>
</dbReference>
<dbReference type="KEGG" id="cim:CIMG_11509"/>
<evidence type="ECO:0000313" key="1">
    <source>
        <dbReference type="EMBL" id="KJF61134.1"/>
    </source>
</evidence>
<dbReference type="GeneID" id="24163744"/>
<proteinExistence type="predicted"/>
<keyword evidence="2" id="KW-1185">Reference proteome</keyword>
<reference evidence="2" key="1">
    <citation type="journal article" date="2009" name="Genome Res.">
        <title>Comparative genomic analyses of the human fungal pathogens Coccidioides and their relatives.</title>
        <authorList>
            <person name="Sharpton T.J."/>
            <person name="Stajich J.E."/>
            <person name="Rounsley S.D."/>
            <person name="Gardner M.J."/>
            <person name="Wortman J.R."/>
            <person name="Jordar V.S."/>
            <person name="Maiti R."/>
            <person name="Kodira C.D."/>
            <person name="Neafsey D.E."/>
            <person name="Zeng Q."/>
            <person name="Hung C.-Y."/>
            <person name="McMahan C."/>
            <person name="Muszewska A."/>
            <person name="Grynberg M."/>
            <person name="Mandel M.A."/>
            <person name="Kellner E.M."/>
            <person name="Barker B.M."/>
            <person name="Galgiani J.N."/>
            <person name="Orbach M.J."/>
            <person name="Kirkland T.N."/>
            <person name="Cole G.T."/>
            <person name="Henn M.R."/>
            <person name="Birren B.W."/>
            <person name="Taylor J.W."/>
        </authorList>
    </citation>
    <scope>NUCLEOTIDE SEQUENCE [LARGE SCALE GENOMIC DNA]</scope>
    <source>
        <strain evidence="2">RS</strain>
    </source>
</reference>
<dbReference type="RefSeq" id="XP_012213905.1">
    <property type="nucleotide sequence ID" value="XM_012358482.1"/>
</dbReference>
<dbReference type="InParanoid" id="A0A0D8JVK1"/>
<accession>A0A0D8JVK1</accession>
<sequence>MKSTSSTTYGAHLQRFAWPWRSCAALHLCASVVARSSKSPLRYFDTPCPVNQCTWFEVGDSLGLLMYQTQCRLSSTPALPHPPVMRTRPPVYCIHTVLNAWLRYFTYMIEVENVHMLEVSTDYDKRSRLRKL</sequence>
<gene>
    <name evidence="1" type="ORF">CIMG_11509</name>
</gene>
<dbReference type="VEuPathDB" id="FungiDB:CIMG_11509"/>
<dbReference type="Proteomes" id="UP000001261">
    <property type="component" value="Unassembled WGS sequence"/>
</dbReference>
<protein>
    <submittedName>
        <fullName evidence="1">Uncharacterized protein</fullName>
    </submittedName>
</protein>
<evidence type="ECO:0000313" key="2">
    <source>
        <dbReference type="Proteomes" id="UP000001261"/>
    </source>
</evidence>
<organism evidence="1 2">
    <name type="scientific">Coccidioides immitis (strain RS)</name>
    <name type="common">Valley fever fungus</name>
    <dbReference type="NCBI Taxonomy" id="246410"/>
    <lineage>
        <taxon>Eukaryota</taxon>
        <taxon>Fungi</taxon>
        <taxon>Dikarya</taxon>
        <taxon>Ascomycota</taxon>
        <taxon>Pezizomycotina</taxon>
        <taxon>Eurotiomycetes</taxon>
        <taxon>Eurotiomycetidae</taxon>
        <taxon>Onygenales</taxon>
        <taxon>Onygenaceae</taxon>
        <taxon>Coccidioides</taxon>
    </lineage>
</organism>
<name>A0A0D8JVK1_COCIM</name>
<dbReference type="AlphaFoldDB" id="A0A0D8JVK1"/>
<reference evidence="2" key="2">
    <citation type="journal article" date="2010" name="Genome Res.">
        <title>Population genomic sequencing of Coccidioides fungi reveals recent hybridization and transposon control.</title>
        <authorList>
            <person name="Neafsey D.E."/>
            <person name="Barker B.M."/>
            <person name="Sharpton T.J."/>
            <person name="Stajich J.E."/>
            <person name="Park D.J."/>
            <person name="Whiston E."/>
            <person name="Hung C.-Y."/>
            <person name="McMahan C."/>
            <person name="White J."/>
            <person name="Sykes S."/>
            <person name="Heiman D."/>
            <person name="Young S."/>
            <person name="Zeng Q."/>
            <person name="Abouelleil A."/>
            <person name="Aftuck L."/>
            <person name="Bessette D."/>
            <person name="Brown A."/>
            <person name="FitzGerald M."/>
            <person name="Lui A."/>
            <person name="Macdonald J.P."/>
            <person name="Priest M."/>
            <person name="Orbach M.J."/>
            <person name="Galgiani J.N."/>
            <person name="Kirkland T.N."/>
            <person name="Cole G.T."/>
            <person name="Birren B.W."/>
            <person name="Henn M.R."/>
            <person name="Taylor J.W."/>
            <person name="Rounsley S.D."/>
        </authorList>
    </citation>
    <scope>GENOME REANNOTATION</scope>
    <source>
        <strain evidence="2">RS</strain>
    </source>
</reference>